<sequence>MVFVQVELKHTGQVQDLIGFLLARSYINFRVTDQDLFLAAPPPPLNVSLPPPYKTSPKPTIESIHGECPTLPETAPDFSMTPVTSSFQEDRKPIAVEIIDDDENDLSIENPEPDEKPGEIFSNEGGNITRKRKWTSANELALFGSMKQLHLNITILKRRNVLTNNTLCTVCEKQVPTTPRCFALHAGTKHMDLRSYRCAICQYGAPIKGNVIKHIKHHTKTDVSLDQFIDVGLDQFIESNLITIPFTKQQCDKIKELIETCFGVKCSERV</sequence>
<evidence type="ECO:0000313" key="2">
    <source>
        <dbReference type="Proteomes" id="UP000025227"/>
    </source>
</evidence>
<feature type="region of interest" description="Disordered" evidence="1">
    <location>
        <begin position="105"/>
        <end position="127"/>
    </location>
</feature>
<name>A0A7I4YQV8_HAECO</name>
<dbReference type="OrthoDB" id="5773536at2759"/>
<dbReference type="WBParaSite" id="HCON_00125310-00001">
    <property type="protein sequence ID" value="HCON_00125310-00001"/>
    <property type="gene ID" value="HCON_00125310"/>
</dbReference>
<dbReference type="Proteomes" id="UP000025227">
    <property type="component" value="Unplaced"/>
</dbReference>
<organism evidence="2 3">
    <name type="scientific">Haemonchus contortus</name>
    <name type="common">Barber pole worm</name>
    <dbReference type="NCBI Taxonomy" id="6289"/>
    <lineage>
        <taxon>Eukaryota</taxon>
        <taxon>Metazoa</taxon>
        <taxon>Ecdysozoa</taxon>
        <taxon>Nematoda</taxon>
        <taxon>Chromadorea</taxon>
        <taxon>Rhabditida</taxon>
        <taxon>Rhabditina</taxon>
        <taxon>Rhabditomorpha</taxon>
        <taxon>Strongyloidea</taxon>
        <taxon>Trichostrongylidae</taxon>
        <taxon>Haemonchus</taxon>
    </lineage>
</organism>
<keyword evidence="2" id="KW-1185">Reference proteome</keyword>
<accession>A0A7I4YQV8</accession>
<dbReference type="Gene3D" id="3.30.160.60">
    <property type="entry name" value="Classic Zinc Finger"/>
    <property type="match status" value="1"/>
</dbReference>
<protein>
    <submittedName>
        <fullName evidence="3">C2H2-type domain-containing protein</fullName>
    </submittedName>
</protein>
<reference evidence="3" key="1">
    <citation type="submission" date="2020-12" db="UniProtKB">
        <authorList>
            <consortium name="WormBaseParasite"/>
        </authorList>
    </citation>
    <scope>IDENTIFICATION</scope>
    <source>
        <strain evidence="3">MHco3</strain>
    </source>
</reference>
<proteinExistence type="predicted"/>
<dbReference type="AlphaFoldDB" id="A0A7I4YQV8"/>
<evidence type="ECO:0000313" key="3">
    <source>
        <dbReference type="WBParaSite" id="HCON_00125310-00001"/>
    </source>
</evidence>
<evidence type="ECO:0000256" key="1">
    <source>
        <dbReference type="SAM" id="MobiDB-lite"/>
    </source>
</evidence>